<gene>
    <name evidence="1" type="ORF">J2S23_000278</name>
</gene>
<evidence type="ECO:0000313" key="1">
    <source>
        <dbReference type="EMBL" id="MDQ0221746.1"/>
    </source>
</evidence>
<dbReference type="SUPFAM" id="SSF54913">
    <property type="entry name" value="GlnB-like"/>
    <property type="match status" value="2"/>
</dbReference>
<dbReference type="InterPro" id="IPR015867">
    <property type="entry name" value="N-reg_PII/ATP_PRibTrfase_C"/>
</dbReference>
<dbReference type="PROSITE" id="PS51343">
    <property type="entry name" value="PII_GLNB_DOM"/>
    <property type="match status" value="1"/>
</dbReference>
<dbReference type="Pfam" id="PF00543">
    <property type="entry name" value="P-II"/>
    <property type="match status" value="1"/>
</dbReference>
<protein>
    <submittedName>
        <fullName evidence="1">Nitrogen regulatory protein PII</fullName>
    </submittedName>
</protein>
<dbReference type="SMART" id="SM00938">
    <property type="entry name" value="P-II"/>
    <property type="match status" value="1"/>
</dbReference>
<dbReference type="Proteomes" id="UP001223079">
    <property type="component" value="Unassembled WGS sequence"/>
</dbReference>
<dbReference type="RefSeq" id="WP_307120976.1">
    <property type="nucleotide sequence ID" value="NZ_JAUSTM010000002.1"/>
</dbReference>
<dbReference type="Gene3D" id="3.30.70.120">
    <property type="match status" value="2"/>
</dbReference>
<sequence>MNTVEHTNQLELLYAIVNSGQGNHILKLAQEAGVQQGTIVSALGTVKHPFMDFLSLYDAEKDIVLMVSWQEKTQEIMDYLDQKVHFEKPNHGLLFSIRTCQVIGVEGFPTIFMDSDQSKGEEKMYHLITTIVERGFADNVIEAAEVAGSRGGTIINGRGSGSSEITNLFNMTIEPEKEVVWIVASKEDSDKIIQSIRHYLRIDEPGRGIIYVQTIDEIYGLYKGE</sequence>
<keyword evidence="2" id="KW-1185">Reference proteome</keyword>
<organism evidence="1 2">
    <name type="scientific">Streptococcus moroccensis</name>
    <dbReference type="NCBI Taxonomy" id="1451356"/>
    <lineage>
        <taxon>Bacteria</taxon>
        <taxon>Bacillati</taxon>
        <taxon>Bacillota</taxon>
        <taxon>Bacilli</taxon>
        <taxon>Lactobacillales</taxon>
        <taxon>Streptococcaceae</taxon>
        <taxon>Streptococcus</taxon>
    </lineage>
</organism>
<dbReference type="InterPro" id="IPR002187">
    <property type="entry name" value="N-reg_PII"/>
</dbReference>
<evidence type="ECO:0000313" key="2">
    <source>
        <dbReference type="Proteomes" id="UP001223079"/>
    </source>
</evidence>
<dbReference type="InterPro" id="IPR011322">
    <property type="entry name" value="N-reg_PII-like_a/b"/>
</dbReference>
<proteinExistence type="predicted"/>
<name>A0ABT9YP29_9STRE</name>
<accession>A0ABT9YP29</accession>
<reference evidence="1 2" key="1">
    <citation type="submission" date="2023-07" db="EMBL/GenBank/DDBJ databases">
        <title>Genomic Encyclopedia of Type Strains, Phase IV (KMG-IV): sequencing the most valuable type-strain genomes for metagenomic binning, comparative biology and taxonomic classification.</title>
        <authorList>
            <person name="Goeker M."/>
        </authorList>
    </citation>
    <scope>NUCLEOTIDE SEQUENCE [LARGE SCALE GENOMIC DNA]</scope>
    <source>
        <strain evidence="1 2">DSM 105143</strain>
    </source>
</reference>
<dbReference type="EMBL" id="JAUSTM010000002">
    <property type="protein sequence ID" value="MDQ0221746.1"/>
    <property type="molecule type" value="Genomic_DNA"/>
</dbReference>
<comment type="caution">
    <text evidence="1">The sequence shown here is derived from an EMBL/GenBank/DDBJ whole genome shotgun (WGS) entry which is preliminary data.</text>
</comment>